<evidence type="ECO:0008006" key="3">
    <source>
        <dbReference type="Google" id="ProtNLM"/>
    </source>
</evidence>
<dbReference type="Proteomes" id="UP001265746">
    <property type="component" value="Unassembled WGS sequence"/>
</dbReference>
<accession>A0AAD9SC07</accession>
<evidence type="ECO:0000313" key="1">
    <source>
        <dbReference type="EMBL" id="KAK2603372.1"/>
    </source>
</evidence>
<dbReference type="EMBL" id="JAUJFL010000005">
    <property type="protein sequence ID" value="KAK2603372.1"/>
    <property type="molecule type" value="Genomic_DNA"/>
</dbReference>
<sequence length="378" mass="43392">MEESRQEQEQQRLSLELLPAELQLAILERLSSCEDLTSLTIASRSYHNQYIAYKKGVLSQVTQNILGDSFVDACMLHRWRRTLGTYHPSSTLDTGHGLSTDAVDAQQWPRGPYRHVQLKFLHDCDSYALLDAEKQVALMRGLLTLEDFSQVLWFQHQVVRPLSELYGKSFTVRRTVRTDWDHWDTVPDPHCTPATKMLRVTRALYRFQACCQLYGHKATPEENGIVDLGNSQCFAMARDFFGRFDAVEKEELYTVYSLAAFDAQRYFGILRYNHDWRAVLLQRRAQAGARRCIDYNMVTSEPVGFNGVTAGVISQGLELLSRAGPCESDEDELAAVLVASDPPQLDNFMWDALMLLRDKGEFTTQWPESWSEHLSFWM</sequence>
<gene>
    <name evidence="1" type="ORF">N8I77_009836</name>
</gene>
<dbReference type="AlphaFoldDB" id="A0AAD9SC07"/>
<organism evidence="1 2">
    <name type="scientific">Phomopsis amygdali</name>
    <name type="common">Fusicoccum amygdali</name>
    <dbReference type="NCBI Taxonomy" id="1214568"/>
    <lineage>
        <taxon>Eukaryota</taxon>
        <taxon>Fungi</taxon>
        <taxon>Dikarya</taxon>
        <taxon>Ascomycota</taxon>
        <taxon>Pezizomycotina</taxon>
        <taxon>Sordariomycetes</taxon>
        <taxon>Sordariomycetidae</taxon>
        <taxon>Diaporthales</taxon>
        <taxon>Diaporthaceae</taxon>
        <taxon>Diaporthe</taxon>
    </lineage>
</organism>
<name>A0AAD9SC07_PHOAM</name>
<reference evidence="1" key="1">
    <citation type="submission" date="2023-06" db="EMBL/GenBank/DDBJ databases">
        <authorList>
            <person name="Noh H."/>
        </authorList>
    </citation>
    <scope>NUCLEOTIDE SEQUENCE</scope>
    <source>
        <strain evidence="1">DUCC20226</strain>
    </source>
</reference>
<evidence type="ECO:0000313" key="2">
    <source>
        <dbReference type="Proteomes" id="UP001265746"/>
    </source>
</evidence>
<protein>
    <recommendedName>
        <fullName evidence="3">F-box domain-containing protein</fullName>
    </recommendedName>
</protein>
<proteinExistence type="predicted"/>
<comment type="caution">
    <text evidence="1">The sequence shown here is derived from an EMBL/GenBank/DDBJ whole genome shotgun (WGS) entry which is preliminary data.</text>
</comment>
<keyword evidence="2" id="KW-1185">Reference proteome</keyword>